<evidence type="ECO:0000313" key="3">
    <source>
        <dbReference type="EMBL" id="CAE2320852.1"/>
    </source>
</evidence>
<evidence type="ECO:0000256" key="1">
    <source>
        <dbReference type="SAM" id="MobiDB-lite"/>
    </source>
</evidence>
<evidence type="ECO:0000256" key="2">
    <source>
        <dbReference type="SAM" id="Phobius"/>
    </source>
</evidence>
<protein>
    <submittedName>
        <fullName evidence="3">Uncharacterized protein</fullName>
    </submittedName>
</protein>
<organism evidence="3">
    <name type="scientific">Guillardia theta</name>
    <name type="common">Cryptophyte</name>
    <name type="synonym">Cryptomonas phi</name>
    <dbReference type="NCBI Taxonomy" id="55529"/>
    <lineage>
        <taxon>Eukaryota</taxon>
        <taxon>Cryptophyceae</taxon>
        <taxon>Pyrenomonadales</taxon>
        <taxon>Geminigeraceae</taxon>
        <taxon>Guillardia</taxon>
    </lineage>
</organism>
<keyword evidence="2" id="KW-0472">Membrane</keyword>
<feature type="transmembrane region" description="Helical" evidence="2">
    <location>
        <begin position="21"/>
        <end position="44"/>
    </location>
</feature>
<dbReference type="EMBL" id="HBKN01034879">
    <property type="protein sequence ID" value="CAE2320852.1"/>
    <property type="molecule type" value="Transcribed_RNA"/>
</dbReference>
<accession>A0A7S4P1T6</accession>
<keyword evidence="2" id="KW-0812">Transmembrane</keyword>
<gene>
    <name evidence="3" type="ORF">GTHE00462_LOCUS27159</name>
</gene>
<dbReference type="AlphaFoldDB" id="A0A7S4P1T6"/>
<reference evidence="3" key="1">
    <citation type="submission" date="2021-01" db="EMBL/GenBank/DDBJ databases">
        <authorList>
            <person name="Corre E."/>
            <person name="Pelletier E."/>
            <person name="Niang G."/>
            <person name="Scheremetjew M."/>
            <person name="Finn R."/>
            <person name="Kale V."/>
            <person name="Holt S."/>
            <person name="Cochrane G."/>
            <person name="Meng A."/>
            <person name="Brown T."/>
            <person name="Cohen L."/>
        </authorList>
    </citation>
    <scope>NUCLEOTIDE SEQUENCE</scope>
    <source>
        <strain evidence="3">CCMP 2712</strain>
    </source>
</reference>
<sequence length="510" mass="56662">MWVAEPYPMDAERRGAMARQAVAAAAVTGLLLATTLIAVTIVLVSDYRKISTLQRRGYGAMLAAAESSPQDKLKEYQALNPTYGRCAKSVDMQAFSDDITKSCGNIHELSTCSYVCAGKMQDWTRSMGCCFETVMQAYQYAEPQAEQAWRQWQGTLSGKCGIVFEDEDCGQSVGEHEFNALNSKVDAIEDQAERNEDEIYNIAYSIYPPYYNNYNDYGSYYGYKGKASSLQSPRKALLSGNNLGDNVMDLPATKAEDLGDVHLPSENVAPYMYSKHKLDKNRALFQNAQRMKVASGSKLANAYDDYRNYQNKLRIDEAFRNSMQNDGPKNSFFNSWGESWKKSRGIQSLAAQGGKGQEANEEAKDAEEEEQTPLAMGYVVNSISAASTPSYGFGRAGDAGEQQLDRHFEGCWKGCWRVRWDRTELTSTAGVDPINGRRVFELDPESDGKKNRLTPEAAVRQARFNANKGNAQVEEEKHLFGGTFNRNFDRGQAPRKDAGTVALEKAGVNV</sequence>
<feature type="region of interest" description="Disordered" evidence="1">
    <location>
        <begin position="349"/>
        <end position="371"/>
    </location>
</feature>
<proteinExistence type="predicted"/>
<keyword evidence="2" id="KW-1133">Transmembrane helix</keyword>
<name>A0A7S4P1T6_GUITH</name>